<dbReference type="Pfam" id="PF01812">
    <property type="entry name" value="5-FTHF_cyc-lig"/>
    <property type="match status" value="1"/>
</dbReference>
<evidence type="ECO:0000256" key="5">
    <source>
        <dbReference type="RuleBase" id="RU361279"/>
    </source>
</evidence>
<gene>
    <name evidence="6" type="ORF">AB406_0846</name>
</gene>
<protein>
    <recommendedName>
        <fullName evidence="5">5-formyltetrahydrofolate cyclo-ligase</fullName>
        <ecNumber evidence="5">6.3.3.2</ecNumber>
    </recommendedName>
</protein>
<dbReference type="InterPro" id="IPR037171">
    <property type="entry name" value="NagB/RpiA_transferase-like"/>
</dbReference>
<dbReference type="NCBIfam" id="TIGR02727">
    <property type="entry name" value="MTHFS_bact"/>
    <property type="match status" value="1"/>
</dbReference>
<keyword evidence="6" id="KW-0436">Ligase</keyword>
<feature type="binding site" evidence="4">
    <location>
        <position position="56"/>
    </location>
    <ligand>
        <name>substrate</name>
    </ligand>
</feature>
<dbReference type="PANTHER" id="PTHR23407">
    <property type="entry name" value="ATPASE INHIBITOR/5-FORMYLTETRAHYDROFOLATE CYCLO-LIGASE"/>
    <property type="match status" value="1"/>
</dbReference>
<dbReference type="GO" id="GO:0009396">
    <property type="term" value="P:folic acid-containing compound biosynthetic process"/>
    <property type="evidence" value="ECO:0007669"/>
    <property type="project" value="TreeGrafter"/>
</dbReference>
<dbReference type="GO" id="GO:0035999">
    <property type="term" value="P:tetrahydrofolate interconversion"/>
    <property type="evidence" value="ECO:0007669"/>
    <property type="project" value="TreeGrafter"/>
</dbReference>
<dbReference type="GO" id="GO:0046872">
    <property type="term" value="F:metal ion binding"/>
    <property type="evidence" value="ECO:0007669"/>
    <property type="project" value="UniProtKB-KW"/>
</dbReference>
<dbReference type="InterPro" id="IPR024185">
    <property type="entry name" value="FTHF_cligase-like_sf"/>
</dbReference>
<dbReference type="Gene3D" id="3.40.50.10420">
    <property type="entry name" value="NagB/RpiA/CoA transferase-like"/>
    <property type="match status" value="1"/>
</dbReference>
<keyword evidence="2 4" id="KW-0547">Nucleotide-binding</keyword>
<dbReference type="SUPFAM" id="SSF100950">
    <property type="entry name" value="NagB/RpiA/CoA transferase-like"/>
    <property type="match status" value="1"/>
</dbReference>
<comment type="cofactor">
    <cofactor evidence="5">
        <name>Mg(2+)</name>
        <dbReference type="ChEBI" id="CHEBI:18420"/>
    </cofactor>
</comment>
<reference evidence="6 7" key="1">
    <citation type="submission" date="2015-06" db="EMBL/GenBank/DDBJ databases">
        <title>R. anatipestifer strain HXb2 is the most virulent strain so far, and the genome sequence would help us uncover the pathogenesis.</title>
        <authorList>
            <person name="Hu Q."/>
            <person name="Qi J."/>
            <person name="Bo H."/>
            <person name="Liu G."/>
            <person name="Tao M."/>
            <person name="Ding Y."/>
            <person name="Xue Y."/>
        </authorList>
    </citation>
    <scope>NUCLEOTIDE SEQUENCE [LARGE SCALE GENOMIC DNA]</scope>
    <source>
        <strain evidence="6 7">HXb2</strain>
    </source>
</reference>
<dbReference type="Proteomes" id="UP000189883">
    <property type="component" value="Chromosome"/>
</dbReference>
<dbReference type="RefSeq" id="WP_079207065.1">
    <property type="nucleotide sequence ID" value="NZ_CP011859.1"/>
</dbReference>
<organism evidence="6 7">
    <name type="scientific">Riemerella anatipestifer</name>
    <name type="common">Moraxella anatipestifer</name>
    <dbReference type="NCBI Taxonomy" id="34085"/>
    <lineage>
        <taxon>Bacteria</taxon>
        <taxon>Pseudomonadati</taxon>
        <taxon>Bacteroidota</taxon>
        <taxon>Flavobacteriia</taxon>
        <taxon>Flavobacteriales</taxon>
        <taxon>Weeksellaceae</taxon>
        <taxon>Riemerella</taxon>
    </lineage>
</organism>
<dbReference type="PANTHER" id="PTHR23407:SF1">
    <property type="entry name" value="5-FORMYLTETRAHYDROFOLATE CYCLO-LIGASE"/>
    <property type="match status" value="1"/>
</dbReference>
<feature type="binding site" evidence="4">
    <location>
        <begin position="131"/>
        <end position="139"/>
    </location>
    <ligand>
        <name>ATP</name>
        <dbReference type="ChEBI" id="CHEBI:30616"/>
    </ligand>
</feature>
<dbReference type="PIRSF" id="PIRSF006806">
    <property type="entry name" value="FTHF_cligase"/>
    <property type="match status" value="1"/>
</dbReference>
<keyword evidence="5" id="KW-0479">Metal-binding</keyword>
<comment type="similarity">
    <text evidence="1 5">Belongs to the 5-formyltetrahydrofolate cyclo-ligase family.</text>
</comment>
<dbReference type="GO" id="GO:0005524">
    <property type="term" value="F:ATP binding"/>
    <property type="evidence" value="ECO:0007669"/>
    <property type="project" value="UniProtKB-KW"/>
</dbReference>
<keyword evidence="5" id="KW-0460">Magnesium</keyword>
<dbReference type="InterPro" id="IPR002698">
    <property type="entry name" value="FTHF_cligase"/>
</dbReference>
<comment type="catalytic activity">
    <reaction evidence="5">
        <text>(6S)-5-formyl-5,6,7,8-tetrahydrofolate + ATP = (6R)-5,10-methenyltetrahydrofolate + ADP + phosphate</text>
        <dbReference type="Rhea" id="RHEA:10488"/>
        <dbReference type="ChEBI" id="CHEBI:30616"/>
        <dbReference type="ChEBI" id="CHEBI:43474"/>
        <dbReference type="ChEBI" id="CHEBI:57455"/>
        <dbReference type="ChEBI" id="CHEBI:57457"/>
        <dbReference type="ChEBI" id="CHEBI:456216"/>
        <dbReference type="EC" id="6.3.3.2"/>
    </reaction>
</comment>
<dbReference type="EMBL" id="CP011859">
    <property type="protein sequence ID" value="AQY21803.1"/>
    <property type="molecule type" value="Genomic_DNA"/>
</dbReference>
<name>A0A1S7DRN8_RIEAN</name>
<dbReference type="AlphaFoldDB" id="A0A1S7DRN8"/>
<dbReference type="GO" id="GO:0030272">
    <property type="term" value="F:5-formyltetrahydrofolate cyclo-ligase activity"/>
    <property type="evidence" value="ECO:0007669"/>
    <property type="project" value="UniProtKB-EC"/>
</dbReference>
<accession>A0A1S7DRN8</accession>
<sequence length="186" mass="21683">MTKAELRKVYLEKRKQLPENTINELSKKIAHLFFLQFNPTENQNIHCFIPIKKFKEVNTLPLIESCFSKKINVFVPKIIDTEMIAIELKENTQLSENKWGILEPSENRPANITHFDYIVTPLLYCDDKGNRVGYGKGFYDELFRTMPSTTKKIGVNFFSPLENIDDLRNEDISLDYLITPSEILSF</sequence>
<feature type="binding site" evidence="4">
    <location>
        <position position="49"/>
    </location>
    <ligand>
        <name>substrate</name>
    </ligand>
</feature>
<proteinExistence type="inferred from homology"/>
<evidence type="ECO:0000313" key="7">
    <source>
        <dbReference type="Proteomes" id="UP000189883"/>
    </source>
</evidence>
<evidence type="ECO:0000256" key="1">
    <source>
        <dbReference type="ARBA" id="ARBA00010638"/>
    </source>
</evidence>
<feature type="binding site" evidence="4">
    <location>
        <begin position="3"/>
        <end position="7"/>
    </location>
    <ligand>
        <name>ATP</name>
        <dbReference type="ChEBI" id="CHEBI:30616"/>
    </ligand>
</feature>
<evidence type="ECO:0000256" key="4">
    <source>
        <dbReference type="PIRSR" id="PIRSR006806-1"/>
    </source>
</evidence>
<evidence type="ECO:0000256" key="2">
    <source>
        <dbReference type="ARBA" id="ARBA00022741"/>
    </source>
</evidence>
<evidence type="ECO:0000313" key="6">
    <source>
        <dbReference type="EMBL" id="AQY21803.1"/>
    </source>
</evidence>
<evidence type="ECO:0000256" key="3">
    <source>
        <dbReference type="ARBA" id="ARBA00022840"/>
    </source>
</evidence>
<keyword evidence="3 4" id="KW-0067">ATP-binding</keyword>
<dbReference type="EC" id="6.3.3.2" evidence="5"/>